<dbReference type="InterPro" id="IPR053738">
    <property type="entry name" value="Lambda_capsid_assembly"/>
</dbReference>
<dbReference type="Proteomes" id="UP000257706">
    <property type="component" value="Unassembled WGS sequence"/>
</dbReference>
<evidence type="ECO:0000313" key="3">
    <source>
        <dbReference type="Proteomes" id="UP000257706"/>
    </source>
</evidence>
<dbReference type="AlphaFoldDB" id="A0A3B9ID82"/>
<proteinExistence type="predicted"/>
<reference evidence="2 3" key="1">
    <citation type="journal article" date="2018" name="Nat. Biotechnol.">
        <title>A standardized bacterial taxonomy based on genome phylogeny substantially revises the tree of life.</title>
        <authorList>
            <person name="Parks D.H."/>
            <person name="Chuvochina M."/>
            <person name="Waite D.W."/>
            <person name="Rinke C."/>
            <person name="Skarshewski A."/>
            <person name="Chaumeil P.A."/>
            <person name="Hugenholtz P."/>
        </authorList>
    </citation>
    <scope>NUCLEOTIDE SEQUENCE [LARGE SCALE GENOMIC DNA]</scope>
    <source>
        <strain evidence="2">UBA8739</strain>
    </source>
</reference>
<gene>
    <name evidence="2" type="ORF">DCK97_00365</name>
</gene>
<comment type="caution">
    <text evidence="2">The sequence shown here is derived from an EMBL/GenBank/DDBJ whole genome shotgun (WGS) entry which is preliminary data.</text>
</comment>
<name>A0A3B9ID82_9PROT</name>
<sequence length="314" mass="34132">MAGEPFPISPVLTGISLAYSNGAYIADNVMPRLPPHDKSVYLYHQFGFDQLITVPDTTVGRKSAPTEVEFRAEERTSQTKRYGLDDPVPLTDSRDAPDGYDPVDFAVTGLTELILLDREVRVASIVQSASSYAASQVETLTGSDKWSDPTSDPLGQIADALDVPPLRPNVMTLGARDWSVLRRHPALVSAINRSSGDKGRVTRREAADLIEVDRIEVGAAWVNAARPGQPSQRVRVWGGHASLTYQAPNIGSKRIVTWGWTAQTKAPGSASARFAGSKLDDSIGMYGGTRVRVGEEVEERVVAPDLGYLFREIL</sequence>
<dbReference type="EMBL" id="DMAI01000003">
    <property type="protein sequence ID" value="HAE45851.1"/>
    <property type="molecule type" value="Genomic_DNA"/>
</dbReference>
<dbReference type="Gene3D" id="3.90.1690.10">
    <property type="entry name" value="phage-related protein like domain"/>
    <property type="match status" value="1"/>
</dbReference>
<feature type="region of interest" description="Disordered" evidence="1">
    <location>
        <begin position="67"/>
        <end position="97"/>
    </location>
</feature>
<protein>
    <submittedName>
        <fullName evidence="2">Phage capsid protein</fullName>
    </submittedName>
</protein>
<accession>A0A3B9ID82</accession>
<evidence type="ECO:0000313" key="2">
    <source>
        <dbReference type="EMBL" id="HAE45851.1"/>
    </source>
</evidence>
<feature type="compositionally biased region" description="Basic and acidic residues" evidence="1">
    <location>
        <begin position="68"/>
        <end position="77"/>
    </location>
</feature>
<evidence type="ECO:0000256" key="1">
    <source>
        <dbReference type="SAM" id="MobiDB-lite"/>
    </source>
</evidence>
<organism evidence="2 3">
    <name type="scientific">Tistrella mobilis</name>
    <dbReference type="NCBI Taxonomy" id="171437"/>
    <lineage>
        <taxon>Bacteria</taxon>
        <taxon>Pseudomonadati</taxon>
        <taxon>Pseudomonadota</taxon>
        <taxon>Alphaproteobacteria</taxon>
        <taxon>Geminicoccales</taxon>
        <taxon>Geminicoccaceae</taxon>
        <taxon>Tistrella</taxon>
    </lineage>
</organism>